<gene>
    <name evidence="1" type="ORF">AYI69_g6250</name>
</gene>
<reference evidence="2" key="1">
    <citation type="submission" date="2017-01" db="EMBL/GenBank/DDBJ databases">
        <authorList>
            <person name="Wang Y."/>
            <person name="White M."/>
            <person name="Kvist S."/>
            <person name="Moncalvo J.-M."/>
        </authorList>
    </citation>
    <scope>NUCLEOTIDE SEQUENCE [LARGE SCALE GENOMIC DNA]</scope>
    <source>
        <strain evidence="2">ID-206-W2</strain>
    </source>
</reference>
<protein>
    <submittedName>
        <fullName evidence="1">Uncharacterized protein</fullName>
    </submittedName>
</protein>
<dbReference type="EMBL" id="LSSM01002780">
    <property type="protein sequence ID" value="OMJ20345.1"/>
    <property type="molecule type" value="Genomic_DNA"/>
</dbReference>
<organism evidence="1 2">
    <name type="scientific">Smittium culicis</name>
    <dbReference type="NCBI Taxonomy" id="133412"/>
    <lineage>
        <taxon>Eukaryota</taxon>
        <taxon>Fungi</taxon>
        <taxon>Fungi incertae sedis</taxon>
        <taxon>Zoopagomycota</taxon>
        <taxon>Kickxellomycotina</taxon>
        <taxon>Harpellomycetes</taxon>
        <taxon>Harpellales</taxon>
        <taxon>Legeriomycetaceae</taxon>
        <taxon>Smittium</taxon>
    </lineage>
</organism>
<name>A0A1R1Y0F3_9FUNG</name>
<comment type="caution">
    <text evidence="1">The sequence shown here is derived from an EMBL/GenBank/DDBJ whole genome shotgun (WGS) entry which is preliminary data.</text>
</comment>
<sequence>MSQDQAKELMWPIDYYVRRRIQENPGISSEDPQIYFANVMWVLMFDISATVTKCRLDNLHKEMDLPGKPVELVEPEKKPPLGFRENRCPRHEQEARKAIPNPQTLSRALETQTADAAATAAPSSNHTTQTSFWGIGRGREQRVEILNSTSASDQTIRKGPNKSNFPPFWAPYATKAPRTEKQRAIDSEIMVSNGKPDGSAIKNLIGMAEFTGVQLTRIGEPIHAFSIESVITSSAEGKEGTSDYITIYPALEISDLVPRSSRIIILPAATTSSENRTY</sequence>
<dbReference type="AlphaFoldDB" id="A0A1R1Y0F3"/>
<proteinExistence type="predicted"/>
<dbReference type="Proteomes" id="UP000187429">
    <property type="component" value="Unassembled WGS sequence"/>
</dbReference>
<evidence type="ECO:0000313" key="1">
    <source>
        <dbReference type="EMBL" id="OMJ20345.1"/>
    </source>
</evidence>
<keyword evidence="2" id="KW-1185">Reference proteome</keyword>
<accession>A0A1R1Y0F3</accession>
<evidence type="ECO:0000313" key="2">
    <source>
        <dbReference type="Proteomes" id="UP000187429"/>
    </source>
</evidence>